<organism evidence="11">
    <name type="scientific">Trypanosoma brucei</name>
    <dbReference type="NCBI Taxonomy" id="5691"/>
    <lineage>
        <taxon>Eukaryota</taxon>
        <taxon>Discoba</taxon>
        <taxon>Euglenozoa</taxon>
        <taxon>Kinetoplastea</taxon>
        <taxon>Metakinetoplastina</taxon>
        <taxon>Trypanosomatida</taxon>
        <taxon>Trypanosomatidae</taxon>
        <taxon>Trypanosoma</taxon>
    </lineage>
</organism>
<dbReference type="VEuPathDB" id="TriTrypDB:Tb11.v5.0912"/>
<reference evidence="11" key="1">
    <citation type="submission" date="2016-08" db="EMBL/GenBank/DDBJ databases">
        <title>VSG repertoire of Trypanosoma brucei EATRO 1125.</title>
        <authorList>
            <person name="Cross G.A."/>
        </authorList>
    </citation>
    <scope>NUCLEOTIDE SEQUENCE</scope>
    <source>
        <strain evidence="11">EATRO 1125</strain>
    </source>
</reference>
<feature type="domain" description="Trypanosome variant surface glycoprotein C-terminal" evidence="10">
    <location>
        <begin position="179"/>
        <end position="303"/>
    </location>
</feature>
<evidence type="ECO:0000259" key="10">
    <source>
        <dbReference type="Pfam" id="PF10659"/>
    </source>
</evidence>
<dbReference type="VEuPathDB" id="TriTrypDB:Tb927.9.17910"/>
<dbReference type="EMBL" id="KY404545">
    <property type="protein sequence ID" value="ARB50796.1"/>
    <property type="molecule type" value="Genomic_DNA"/>
</dbReference>
<evidence type="ECO:0000256" key="6">
    <source>
        <dbReference type="ARBA" id="ARBA00023180"/>
    </source>
</evidence>
<feature type="compositionally biased region" description="Low complexity" evidence="8">
    <location>
        <begin position="215"/>
        <end position="227"/>
    </location>
</feature>
<dbReference type="Pfam" id="PF10659">
    <property type="entry name" value="Trypan_glycop_C"/>
    <property type="match status" value="1"/>
</dbReference>
<dbReference type="VEuPathDB" id="TriTrypDB:Tb427_000112900"/>
<keyword evidence="5 9" id="KW-0472">Membrane</keyword>
<dbReference type="GO" id="GO:0005886">
    <property type="term" value="C:plasma membrane"/>
    <property type="evidence" value="ECO:0007669"/>
    <property type="project" value="UniProtKB-SubCell"/>
</dbReference>
<sequence>MHGETTKATLTKLWGKITAECNKTVPSGSTAQSVTALSAAAKSCFTNGSANWGSAMTTNLDSEGLPATRQNIIWRYIVKEGTAPGCTSASFNEATQQKGICIAYKDLVKDGKGITWVNEISKAAAALEKIATNTAEQIALLYKAETVESQMEALLSLRSLTQTKAPATLTQTTLTAADCNNHKTNKTCTDNNCKWEAKDGKSETDGTCKPKDGEGQTNTAGTETTEAGGPGETPKEGAVSAGCAKHGTDKAKCEVDKTGDEKDCAWRKGKDNEDDKETEKCRDSGFFVNKKFSLMTAAFMGLVIILINLMFLRIAAQSCEIMKI</sequence>
<evidence type="ECO:0000256" key="1">
    <source>
        <dbReference type="ARBA" id="ARBA00002523"/>
    </source>
</evidence>
<accession>A0A1J0R9F1</accession>
<evidence type="ECO:0000256" key="5">
    <source>
        <dbReference type="ARBA" id="ARBA00023136"/>
    </source>
</evidence>
<keyword evidence="7" id="KW-0449">Lipoprotein</keyword>
<proteinExistence type="predicted"/>
<dbReference type="AlphaFoldDB" id="A0A1J0R9F1"/>
<keyword evidence="6" id="KW-0325">Glycoprotein</keyword>
<evidence type="ECO:0000256" key="9">
    <source>
        <dbReference type="SAM" id="Phobius"/>
    </source>
</evidence>
<evidence type="ECO:0000313" key="12">
    <source>
        <dbReference type="EMBL" id="ARB50796.1"/>
    </source>
</evidence>
<dbReference type="GO" id="GO:0098552">
    <property type="term" value="C:side of membrane"/>
    <property type="evidence" value="ECO:0007669"/>
    <property type="project" value="UniProtKB-KW"/>
</dbReference>
<evidence type="ECO:0000256" key="4">
    <source>
        <dbReference type="ARBA" id="ARBA00022622"/>
    </source>
</evidence>
<dbReference type="InterPro" id="IPR019609">
    <property type="entry name" value="Variant_surf_glycoprt_trypan_C"/>
</dbReference>
<keyword evidence="3" id="KW-1003">Cell membrane</keyword>
<dbReference type="VEuPathDB" id="TriTrypDB:Tb1125.Tb11.v5.0912"/>
<keyword evidence="4" id="KW-0336">GPI-anchor</keyword>
<protein>
    <submittedName>
        <fullName evidence="11 12">Variant surface glycoprotein</fullName>
    </submittedName>
</protein>
<evidence type="ECO:0000256" key="7">
    <source>
        <dbReference type="ARBA" id="ARBA00023288"/>
    </source>
</evidence>
<dbReference type="VEuPathDB" id="TriTrypDB:Tb427_000419700"/>
<evidence type="ECO:0000256" key="8">
    <source>
        <dbReference type="SAM" id="MobiDB-lite"/>
    </source>
</evidence>
<feature type="transmembrane region" description="Helical" evidence="9">
    <location>
        <begin position="292"/>
        <end position="316"/>
    </location>
</feature>
<comment type="subcellular location">
    <subcellularLocation>
        <location evidence="2">Cell membrane</location>
        <topology evidence="2">Lipid-anchor</topology>
        <topology evidence="2">GPI-anchor</topology>
    </subcellularLocation>
</comment>
<evidence type="ECO:0000256" key="2">
    <source>
        <dbReference type="ARBA" id="ARBA00004609"/>
    </source>
</evidence>
<feature type="region of interest" description="Disordered" evidence="8">
    <location>
        <begin position="198"/>
        <end position="242"/>
    </location>
</feature>
<keyword evidence="9" id="KW-1133">Transmembrane helix</keyword>
<name>A0A1J0R9F1_9TRYP</name>
<comment type="function">
    <text evidence="1">VSG forms a coat on the surface of the parasite. The trypanosome evades the immune response of the host by expressing a series of antigenically distinct VSGs from an estimated 1000 VSG genes.</text>
</comment>
<evidence type="ECO:0000256" key="3">
    <source>
        <dbReference type="ARBA" id="ARBA00022475"/>
    </source>
</evidence>
<evidence type="ECO:0000313" key="11">
    <source>
        <dbReference type="EMBL" id="APD74497.1"/>
    </source>
</evidence>
<reference evidence="12" key="2">
    <citation type="submission" date="2016-12" db="EMBL/GenBank/DDBJ databases">
        <title>Extending the VSGnome of Trypanosoma brucei strain TREU927.</title>
        <authorList>
            <person name="Cross G.A."/>
        </authorList>
    </citation>
    <scope>NUCLEOTIDE SEQUENCE</scope>
    <source>
        <strain evidence="12">Tb927.99.1048</strain>
    </source>
</reference>
<dbReference type="EMBL" id="KX700541">
    <property type="protein sequence ID" value="APD74497.1"/>
    <property type="molecule type" value="Genomic_DNA"/>
</dbReference>
<keyword evidence="9" id="KW-0812">Transmembrane</keyword>
<feature type="compositionally biased region" description="Basic and acidic residues" evidence="8">
    <location>
        <begin position="198"/>
        <end position="214"/>
    </location>
</feature>